<dbReference type="GO" id="GO:0006281">
    <property type="term" value="P:DNA repair"/>
    <property type="evidence" value="ECO:0007669"/>
    <property type="project" value="UniProtKB-KW"/>
</dbReference>
<evidence type="ECO:0000256" key="12">
    <source>
        <dbReference type="RuleBase" id="RU003476"/>
    </source>
</evidence>
<keyword evidence="6" id="KW-0227">DNA damage</keyword>
<dbReference type="GO" id="GO:0044715">
    <property type="term" value="F:8-oxo-dGDP phosphatase activity"/>
    <property type="evidence" value="ECO:0007669"/>
    <property type="project" value="TreeGrafter"/>
</dbReference>
<dbReference type="InterPro" id="IPR000086">
    <property type="entry name" value="NUDIX_hydrolase_dom"/>
</dbReference>
<keyword evidence="9" id="KW-0234">DNA repair</keyword>
<keyword evidence="7 12" id="KW-0378">Hydrolase</keyword>
<evidence type="ECO:0000256" key="1">
    <source>
        <dbReference type="ARBA" id="ARBA00001946"/>
    </source>
</evidence>
<comment type="caution">
    <text evidence="15">The sequence shown here is derived from an EMBL/GenBank/DDBJ whole genome shotgun (WGS) entry which is preliminary data.</text>
</comment>
<dbReference type="InterPro" id="IPR015797">
    <property type="entry name" value="NUDIX_hydrolase-like_dom_sf"/>
</dbReference>
<evidence type="ECO:0000256" key="7">
    <source>
        <dbReference type="ARBA" id="ARBA00022801"/>
    </source>
</evidence>
<dbReference type="InterPro" id="IPR047127">
    <property type="entry name" value="MutT-like"/>
</dbReference>
<evidence type="ECO:0000256" key="3">
    <source>
        <dbReference type="ARBA" id="ARBA00022457"/>
    </source>
</evidence>
<proteinExistence type="inferred from homology"/>
<dbReference type="PROSITE" id="PS51462">
    <property type="entry name" value="NUDIX"/>
    <property type="match status" value="1"/>
</dbReference>
<sequence>MAMFQSTYTATQQAESIEKIVERKISEKIAAALGQIKTEPKLYQNNQEGKSANKPKPPNSTNNENNIIFNSCEQRNTNLNKGKSVKWKEPLEEFKENEPIKQILKRPTYVMNILYQDNGIYLSKRCQKNKKMYNLWQVPGGKVELGEFSIQAVLRETQEETGIKLKKEELTYLFNDPNFNCDIYATKLISNQKLEHTEPDK</sequence>
<dbReference type="AlphaFoldDB" id="A0A8H3KT04"/>
<dbReference type="GO" id="GO:0044716">
    <property type="term" value="F:8-oxo-GDP phosphatase activity"/>
    <property type="evidence" value="ECO:0007669"/>
    <property type="project" value="TreeGrafter"/>
</dbReference>
<dbReference type="Proteomes" id="UP000615446">
    <property type="component" value="Unassembled WGS sequence"/>
</dbReference>
<evidence type="ECO:0000256" key="6">
    <source>
        <dbReference type="ARBA" id="ARBA00022763"/>
    </source>
</evidence>
<evidence type="ECO:0000256" key="2">
    <source>
        <dbReference type="ARBA" id="ARBA00005582"/>
    </source>
</evidence>
<evidence type="ECO:0000256" key="5">
    <source>
        <dbReference type="ARBA" id="ARBA00022723"/>
    </source>
</evidence>
<keyword evidence="8" id="KW-0460">Magnesium</keyword>
<dbReference type="PANTHER" id="PTHR47707">
    <property type="entry name" value="8-OXO-DGTP DIPHOSPHATASE"/>
    <property type="match status" value="1"/>
</dbReference>
<dbReference type="EC" id="3.6.1.55" evidence="11"/>
<evidence type="ECO:0000256" key="8">
    <source>
        <dbReference type="ARBA" id="ARBA00022842"/>
    </source>
</evidence>
<keyword evidence="5" id="KW-0479">Metal-binding</keyword>
<reference evidence="15" key="1">
    <citation type="submission" date="2019-10" db="EMBL/GenBank/DDBJ databases">
        <title>Conservation and host-specific expression of non-tandemly repeated heterogenous ribosome RNA gene in arbuscular mycorrhizal fungi.</title>
        <authorList>
            <person name="Maeda T."/>
            <person name="Kobayashi Y."/>
            <person name="Nakagawa T."/>
            <person name="Ezawa T."/>
            <person name="Yamaguchi K."/>
            <person name="Bino T."/>
            <person name="Nishimoto Y."/>
            <person name="Shigenobu S."/>
            <person name="Kawaguchi M."/>
        </authorList>
    </citation>
    <scope>NUCLEOTIDE SEQUENCE</scope>
    <source>
        <strain evidence="15">HR1</strain>
    </source>
</reference>
<keyword evidence="3" id="KW-0515">Mutator protein</keyword>
<dbReference type="PRINTS" id="PR00502">
    <property type="entry name" value="NUDIXFAMILY"/>
</dbReference>
<organism evidence="15 16">
    <name type="scientific">Rhizophagus clarus</name>
    <dbReference type="NCBI Taxonomy" id="94130"/>
    <lineage>
        <taxon>Eukaryota</taxon>
        <taxon>Fungi</taxon>
        <taxon>Fungi incertae sedis</taxon>
        <taxon>Mucoromycota</taxon>
        <taxon>Glomeromycotina</taxon>
        <taxon>Glomeromycetes</taxon>
        <taxon>Glomerales</taxon>
        <taxon>Glomeraceae</taxon>
        <taxon>Rhizophagus</taxon>
    </lineage>
</organism>
<protein>
    <recommendedName>
        <fullName evidence="11">8-oxo-dGTP diphosphatase</fullName>
        <ecNumber evidence="11">3.6.1.55</ecNumber>
    </recommendedName>
</protein>
<dbReference type="Gene3D" id="3.90.79.10">
    <property type="entry name" value="Nucleoside Triphosphate Pyrophosphohydrolase"/>
    <property type="match status" value="1"/>
</dbReference>
<dbReference type="GO" id="GO:0046872">
    <property type="term" value="F:metal ion binding"/>
    <property type="evidence" value="ECO:0007669"/>
    <property type="project" value="UniProtKB-KW"/>
</dbReference>
<feature type="compositionally biased region" description="Low complexity" evidence="13">
    <location>
        <begin position="50"/>
        <end position="66"/>
    </location>
</feature>
<dbReference type="PROSITE" id="PS00893">
    <property type="entry name" value="NUDIX_BOX"/>
    <property type="match status" value="1"/>
</dbReference>
<evidence type="ECO:0000256" key="10">
    <source>
        <dbReference type="ARBA" id="ARBA00035861"/>
    </source>
</evidence>
<gene>
    <name evidence="15" type="ORF">RCL2_000000500</name>
</gene>
<name>A0A8H3KT04_9GLOM</name>
<evidence type="ECO:0000256" key="9">
    <source>
        <dbReference type="ARBA" id="ARBA00023204"/>
    </source>
</evidence>
<dbReference type="SUPFAM" id="SSF55811">
    <property type="entry name" value="Nudix"/>
    <property type="match status" value="1"/>
</dbReference>
<comment type="cofactor">
    <cofactor evidence="1">
        <name>Mg(2+)</name>
        <dbReference type="ChEBI" id="CHEBI:18420"/>
    </cofactor>
</comment>
<comment type="similarity">
    <text evidence="2 12">Belongs to the Nudix hydrolase family.</text>
</comment>
<keyword evidence="4" id="KW-0235">DNA replication</keyword>
<dbReference type="Pfam" id="PF00293">
    <property type="entry name" value="NUDIX"/>
    <property type="match status" value="1"/>
</dbReference>
<evidence type="ECO:0000256" key="13">
    <source>
        <dbReference type="SAM" id="MobiDB-lite"/>
    </source>
</evidence>
<dbReference type="GO" id="GO:0008413">
    <property type="term" value="F:8-oxo-7,8-dihydroguanosine triphosphate pyrophosphatase activity"/>
    <property type="evidence" value="ECO:0007669"/>
    <property type="project" value="TreeGrafter"/>
</dbReference>
<evidence type="ECO:0000313" key="16">
    <source>
        <dbReference type="Proteomes" id="UP000615446"/>
    </source>
</evidence>
<dbReference type="InterPro" id="IPR020476">
    <property type="entry name" value="Nudix_hydrolase"/>
</dbReference>
<comment type="catalytic activity">
    <reaction evidence="10">
        <text>8-oxo-dGTP + H2O = 8-oxo-dGMP + diphosphate + H(+)</text>
        <dbReference type="Rhea" id="RHEA:31575"/>
        <dbReference type="ChEBI" id="CHEBI:15377"/>
        <dbReference type="ChEBI" id="CHEBI:15378"/>
        <dbReference type="ChEBI" id="CHEBI:33019"/>
        <dbReference type="ChEBI" id="CHEBI:63224"/>
        <dbReference type="ChEBI" id="CHEBI:77896"/>
        <dbReference type="EC" id="3.6.1.55"/>
    </reaction>
</comment>
<evidence type="ECO:0000259" key="14">
    <source>
        <dbReference type="PROSITE" id="PS51462"/>
    </source>
</evidence>
<feature type="region of interest" description="Disordered" evidence="13">
    <location>
        <begin position="40"/>
        <end position="66"/>
    </location>
</feature>
<accession>A0A8H3KT04</accession>
<dbReference type="EMBL" id="BLAL01000001">
    <property type="protein sequence ID" value="GES72436.1"/>
    <property type="molecule type" value="Genomic_DNA"/>
</dbReference>
<dbReference type="OrthoDB" id="2428242at2759"/>
<evidence type="ECO:0000256" key="4">
    <source>
        <dbReference type="ARBA" id="ARBA00022705"/>
    </source>
</evidence>
<dbReference type="GO" id="GO:0035539">
    <property type="term" value="F:8-oxo-7,8-dihydrodeoxyguanosine triphosphate pyrophosphatase activity"/>
    <property type="evidence" value="ECO:0007669"/>
    <property type="project" value="UniProtKB-EC"/>
</dbReference>
<evidence type="ECO:0000256" key="11">
    <source>
        <dbReference type="ARBA" id="ARBA00038905"/>
    </source>
</evidence>
<dbReference type="GO" id="GO:0006260">
    <property type="term" value="P:DNA replication"/>
    <property type="evidence" value="ECO:0007669"/>
    <property type="project" value="UniProtKB-KW"/>
</dbReference>
<dbReference type="InterPro" id="IPR020084">
    <property type="entry name" value="NUDIX_hydrolase_CS"/>
</dbReference>
<feature type="domain" description="Nudix hydrolase" evidence="14">
    <location>
        <begin position="104"/>
        <end position="201"/>
    </location>
</feature>
<evidence type="ECO:0000313" key="15">
    <source>
        <dbReference type="EMBL" id="GES72436.1"/>
    </source>
</evidence>
<dbReference type="PANTHER" id="PTHR47707:SF1">
    <property type="entry name" value="NUDIX HYDROLASE FAMILY PROTEIN"/>
    <property type="match status" value="1"/>
</dbReference>
<dbReference type="CDD" id="cd02883">
    <property type="entry name" value="NUDIX_Hydrolase"/>
    <property type="match status" value="1"/>
</dbReference>